<evidence type="ECO:0000313" key="4">
    <source>
        <dbReference type="EMBL" id="UYV71573.1"/>
    </source>
</evidence>
<feature type="domain" description="E2" evidence="3">
    <location>
        <begin position="71"/>
        <end position="113"/>
    </location>
</feature>
<evidence type="ECO:0000313" key="5">
    <source>
        <dbReference type="Proteomes" id="UP001235939"/>
    </source>
</evidence>
<feature type="compositionally biased region" description="Acidic residues" evidence="2">
    <location>
        <begin position="32"/>
        <end position="51"/>
    </location>
</feature>
<comment type="similarity">
    <text evidence="1">Belongs to the APP family.</text>
</comment>
<keyword evidence="5" id="KW-1185">Reference proteome</keyword>
<sequence>MESSQYTKEIKGKDSSSKRECVTAGKAKSDSPDDESRDEEYDEDYYDEEDGGSTTPVPTTTTTSSTTTEKPIDHYYSHFDSKHEHDNFKVAQKFLEETHREKVTKVSSLSLSR</sequence>
<feature type="region of interest" description="Disordered" evidence="2">
    <location>
        <begin position="1"/>
        <end position="71"/>
    </location>
</feature>
<proteinExistence type="inferred from homology"/>
<dbReference type="InterPro" id="IPR036176">
    <property type="entry name" value="E2_sf"/>
</dbReference>
<feature type="compositionally biased region" description="Low complexity" evidence="2">
    <location>
        <begin position="53"/>
        <end position="68"/>
    </location>
</feature>
<evidence type="ECO:0000256" key="2">
    <source>
        <dbReference type="SAM" id="MobiDB-lite"/>
    </source>
</evidence>
<gene>
    <name evidence="4" type="ORF">LAZ67_8003720</name>
</gene>
<evidence type="ECO:0000256" key="1">
    <source>
        <dbReference type="PROSITE-ProRule" id="PRU01218"/>
    </source>
</evidence>
<dbReference type="InterPro" id="IPR024329">
    <property type="entry name" value="Amyloid_glyco_E2_domain"/>
</dbReference>
<feature type="compositionally biased region" description="Basic and acidic residues" evidence="2">
    <location>
        <begin position="8"/>
        <end position="31"/>
    </location>
</feature>
<accession>A0ABY6KSC8</accession>
<dbReference type="SUPFAM" id="SSF109843">
    <property type="entry name" value="CAPPD, an extracellular domain of amyloid beta A4 protein"/>
    <property type="match status" value="1"/>
</dbReference>
<reference evidence="4 5" key="1">
    <citation type="submission" date="2022-01" db="EMBL/GenBank/DDBJ databases">
        <title>A chromosomal length assembly of Cordylochernes scorpioides.</title>
        <authorList>
            <person name="Zeh D."/>
            <person name="Zeh J."/>
        </authorList>
    </citation>
    <scope>NUCLEOTIDE SEQUENCE [LARGE SCALE GENOMIC DNA]</scope>
    <source>
        <strain evidence="4">IN4F17</strain>
        <tissue evidence="4">Whole Body</tissue>
    </source>
</reference>
<protein>
    <submittedName>
        <fullName evidence="4">APLP2</fullName>
    </submittedName>
</protein>
<organism evidence="4 5">
    <name type="scientific">Cordylochernes scorpioides</name>
    <dbReference type="NCBI Taxonomy" id="51811"/>
    <lineage>
        <taxon>Eukaryota</taxon>
        <taxon>Metazoa</taxon>
        <taxon>Ecdysozoa</taxon>
        <taxon>Arthropoda</taxon>
        <taxon>Chelicerata</taxon>
        <taxon>Arachnida</taxon>
        <taxon>Pseudoscorpiones</taxon>
        <taxon>Cheliferoidea</taxon>
        <taxon>Chernetidae</taxon>
        <taxon>Cordylochernes</taxon>
    </lineage>
</organism>
<name>A0ABY6KSC8_9ARAC</name>
<dbReference type="PROSITE" id="PS51870">
    <property type="entry name" value="APP_E2"/>
    <property type="match status" value="1"/>
</dbReference>
<dbReference type="Pfam" id="PF12925">
    <property type="entry name" value="APP_E2"/>
    <property type="match status" value="1"/>
</dbReference>
<evidence type="ECO:0000259" key="3">
    <source>
        <dbReference type="PROSITE" id="PS51870"/>
    </source>
</evidence>
<dbReference type="EMBL" id="CP092870">
    <property type="protein sequence ID" value="UYV71573.1"/>
    <property type="molecule type" value="Genomic_DNA"/>
</dbReference>
<dbReference type="Proteomes" id="UP001235939">
    <property type="component" value="Chromosome 08"/>
</dbReference>
<dbReference type="Gene3D" id="1.20.120.770">
    <property type="entry name" value="Amyloid precursor protein, E2 domain"/>
    <property type="match status" value="1"/>
</dbReference>